<evidence type="ECO:0000313" key="3">
    <source>
        <dbReference type="Proteomes" id="UP000825051"/>
    </source>
</evidence>
<dbReference type="Pfam" id="PF01261">
    <property type="entry name" value="AP_endonuc_2"/>
    <property type="match status" value="1"/>
</dbReference>
<dbReference type="KEGG" id="ole:K0B96_07550"/>
<keyword evidence="3" id="KW-1185">Reference proteome</keyword>
<sequence>MKPSVASLLYIKYSRAETFASLRRLGIGQVDLWDHPGFGSHVSVSNDDSEEVLSDLATYGLKPSAVSLYAADPETMRAGIKYAAKIGAPLVVAGFNGATTEQFADFLRPLAVEGRRAEVRVTVENHVDTPSDSIDRVNALSALVPDIGYCYAPPHSVIMGENQQQNVTALGDRMAMFYLWDSPWMATGLTWFRNNWNRFSEEQFPGRGKLTSQFPALLETLRAIRFDGPVNFCVHGSREWPIEKTERFLAASMRFLGLS</sequence>
<reference evidence="2" key="1">
    <citation type="submission" date="2021-08" db="EMBL/GenBank/DDBJ databases">
        <title>Genome of a novel bacterium of the phylum Verrucomicrobia, Oleiharenicola sp. KSB-15.</title>
        <authorList>
            <person name="Chung J.-H."/>
            <person name="Ahn J.-H."/>
            <person name="Yoon Y."/>
            <person name="Kim D.-Y."/>
            <person name="An S.-H."/>
            <person name="Park I."/>
            <person name="Yeon J."/>
        </authorList>
    </citation>
    <scope>NUCLEOTIDE SEQUENCE</scope>
    <source>
        <strain evidence="2">KSB-15</strain>
    </source>
</reference>
<dbReference type="GO" id="GO:0016853">
    <property type="term" value="F:isomerase activity"/>
    <property type="evidence" value="ECO:0007669"/>
    <property type="project" value="UniProtKB-KW"/>
</dbReference>
<gene>
    <name evidence="2" type="ORF">K0B96_07550</name>
</gene>
<dbReference type="SUPFAM" id="SSF51658">
    <property type="entry name" value="Xylose isomerase-like"/>
    <property type="match status" value="1"/>
</dbReference>
<dbReference type="EMBL" id="CP080507">
    <property type="protein sequence ID" value="QYM80451.1"/>
    <property type="molecule type" value="Genomic_DNA"/>
</dbReference>
<dbReference type="Gene3D" id="3.20.20.150">
    <property type="entry name" value="Divalent-metal-dependent TIM barrel enzymes"/>
    <property type="match status" value="1"/>
</dbReference>
<accession>A0A8F9TYQ3</accession>
<evidence type="ECO:0000259" key="1">
    <source>
        <dbReference type="Pfam" id="PF01261"/>
    </source>
</evidence>
<dbReference type="AlphaFoldDB" id="A0A8F9TYQ3"/>
<dbReference type="InterPro" id="IPR036237">
    <property type="entry name" value="Xyl_isomerase-like_sf"/>
</dbReference>
<name>A0A8F9TYQ3_9BACT</name>
<proteinExistence type="predicted"/>
<dbReference type="Proteomes" id="UP000825051">
    <property type="component" value="Chromosome"/>
</dbReference>
<feature type="domain" description="Xylose isomerase-like TIM barrel" evidence="1">
    <location>
        <begin position="20"/>
        <end position="244"/>
    </location>
</feature>
<evidence type="ECO:0000313" key="2">
    <source>
        <dbReference type="EMBL" id="QYM80451.1"/>
    </source>
</evidence>
<organism evidence="2 3">
    <name type="scientific">Horticoccus luteus</name>
    <dbReference type="NCBI Taxonomy" id="2862869"/>
    <lineage>
        <taxon>Bacteria</taxon>
        <taxon>Pseudomonadati</taxon>
        <taxon>Verrucomicrobiota</taxon>
        <taxon>Opitutia</taxon>
        <taxon>Opitutales</taxon>
        <taxon>Opitutaceae</taxon>
        <taxon>Horticoccus</taxon>
    </lineage>
</organism>
<keyword evidence="2" id="KW-0413">Isomerase</keyword>
<dbReference type="InterPro" id="IPR013022">
    <property type="entry name" value="Xyl_isomerase-like_TIM-brl"/>
</dbReference>
<dbReference type="RefSeq" id="WP_220165661.1">
    <property type="nucleotide sequence ID" value="NZ_CP080507.1"/>
</dbReference>
<protein>
    <submittedName>
        <fullName evidence="2">Sugar phosphate isomerase/epimerase</fullName>
    </submittedName>
</protein>